<sequence>MAQDGDGIIAAIPGKAVWTLSTCCGGLSDTLLNGLAPDPERLGALGLGTPTCAGGSLMGTIR</sequence>
<organism evidence="1 2">
    <name type="scientific">Oryza rufipogon</name>
    <name type="common">Brownbeard rice</name>
    <name type="synonym">Asian wild rice</name>
    <dbReference type="NCBI Taxonomy" id="4529"/>
    <lineage>
        <taxon>Eukaryota</taxon>
        <taxon>Viridiplantae</taxon>
        <taxon>Streptophyta</taxon>
        <taxon>Embryophyta</taxon>
        <taxon>Tracheophyta</taxon>
        <taxon>Spermatophyta</taxon>
        <taxon>Magnoliopsida</taxon>
        <taxon>Liliopsida</taxon>
        <taxon>Poales</taxon>
        <taxon>Poaceae</taxon>
        <taxon>BOP clade</taxon>
        <taxon>Oryzoideae</taxon>
        <taxon>Oryzeae</taxon>
        <taxon>Oryzinae</taxon>
        <taxon>Oryza</taxon>
    </lineage>
</organism>
<evidence type="ECO:0000313" key="2">
    <source>
        <dbReference type="Proteomes" id="UP000008022"/>
    </source>
</evidence>
<reference evidence="1" key="2">
    <citation type="submission" date="2015-06" db="UniProtKB">
        <authorList>
            <consortium name="EnsemblPlants"/>
        </authorList>
    </citation>
    <scope>IDENTIFICATION</scope>
</reference>
<accession>A0A0E0PZR6</accession>
<dbReference type="AlphaFoldDB" id="A0A0E0PZR6"/>
<reference evidence="2" key="1">
    <citation type="submission" date="2013-06" db="EMBL/GenBank/DDBJ databases">
        <authorList>
            <person name="Zhao Q."/>
        </authorList>
    </citation>
    <scope>NUCLEOTIDE SEQUENCE</scope>
    <source>
        <strain evidence="2">cv. W1943</strain>
    </source>
</reference>
<name>A0A0E0PZR6_ORYRU</name>
<proteinExistence type="predicted"/>
<dbReference type="Gramene" id="ORUFI06G21330.1">
    <property type="protein sequence ID" value="ORUFI06G21330.1"/>
    <property type="gene ID" value="ORUFI06G21330"/>
</dbReference>
<dbReference type="Proteomes" id="UP000008022">
    <property type="component" value="Unassembled WGS sequence"/>
</dbReference>
<dbReference type="HOGENOM" id="CLU_2908137_0_0_1"/>
<evidence type="ECO:0000313" key="1">
    <source>
        <dbReference type="EnsemblPlants" id="ORUFI06G21330.1"/>
    </source>
</evidence>
<protein>
    <submittedName>
        <fullName evidence="1">Uncharacterized protein</fullName>
    </submittedName>
</protein>
<dbReference type="EnsemblPlants" id="ORUFI06G21330.1">
    <property type="protein sequence ID" value="ORUFI06G21330.1"/>
    <property type="gene ID" value="ORUFI06G21330"/>
</dbReference>
<keyword evidence="2" id="KW-1185">Reference proteome</keyword>